<comment type="caution">
    <text evidence="2">The sequence shown here is derived from an EMBL/GenBank/DDBJ whole genome shotgun (WGS) entry which is preliminary data.</text>
</comment>
<sequence length="763" mass="88831">MKLTEIKKIEEILLLDKPLLKHKVGKLASPVENGNSFLLNVDLRLKNDKNFEEKLEVVAKLASRNINEAGKAKRFQNEITFYNSVVPLMQEFRKLQGVEAVGFFPKYYGGRLTLNSRNREADQDGFINLEPHIGFNLEITKLILQQLSRFHASFLAIKLKKPQVFKHDIKPYINKYDVSVNVDDIKHVVSLLWGNEGCVSLIPRVRRAMSRKTLPPREPISTIIHNDLWTRNVMVKLEGADCDSVRFVDFQHYDYGSPAADVLFFLFTSTELPVLEDHLDELLKYYFTCFASELHSFEIEDPQFSFEDFLKEVNTEFVTALFPRVMMKMDEIFKASQKKEEEERVWYTVQEFAKLCLGHKSKMTEEIKRIEEILLPKYLSSKEHIIHSNTTRLTAAGENYGSLMLAVDIKIRNKENGKERILHVVGKAVPRNEFIQKMFQSPLTFKKELEFYRTRQNGIKEVMDFFPEFYGGRMGMTSNPDEFDDDAVILLENLKMEGYFCVDRTIGFDLDTAKYLIKNLATFHAVPLALKLKNPELFKKKILPNINTLKIFDGLGDDLLENVIDGYITIAKENEECIPFLPRIKKKLFASAKFVQNPSPPREPFSTLVHIDFWVNNTMIKAEEGKVIGNKIVDFQMPEYGSPARDLTFFIFDSIQNDVVLKYYDDLVEFYHQNFVDTLKQFGVDTTPFSFDAFQKEIDTVMNQEFVLFQCFVMLKAIFATKESVKEIENMSMDDFKDNNVISQQYKEKLWLLVKEFAKRKWF</sequence>
<dbReference type="EMBL" id="JANEYG010000094">
    <property type="protein sequence ID" value="KAJ8913441.1"/>
    <property type="molecule type" value="Genomic_DNA"/>
</dbReference>
<dbReference type="Proteomes" id="UP001159042">
    <property type="component" value="Unassembled WGS sequence"/>
</dbReference>
<evidence type="ECO:0000313" key="2">
    <source>
        <dbReference type="EMBL" id="KAJ8913441.1"/>
    </source>
</evidence>
<evidence type="ECO:0000313" key="3">
    <source>
        <dbReference type="Proteomes" id="UP001159042"/>
    </source>
</evidence>
<dbReference type="InterPro" id="IPR011009">
    <property type="entry name" value="Kinase-like_dom_sf"/>
</dbReference>
<reference evidence="2 3" key="1">
    <citation type="journal article" date="2023" name="Insect Mol. Biol.">
        <title>Genome sequencing provides insights into the evolution of gene families encoding plant cell wall-degrading enzymes in longhorned beetles.</title>
        <authorList>
            <person name="Shin N.R."/>
            <person name="Okamura Y."/>
            <person name="Kirsch R."/>
            <person name="Pauchet Y."/>
        </authorList>
    </citation>
    <scope>NUCLEOTIDE SEQUENCE [LARGE SCALE GENOMIC DNA]</scope>
    <source>
        <strain evidence="2">EAD_L_NR</strain>
    </source>
</reference>
<dbReference type="PANTHER" id="PTHR11012:SF55">
    <property type="entry name" value="BHLH DOMAIN-CONTAINING PROTEIN"/>
    <property type="match status" value="1"/>
</dbReference>
<protein>
    <recommendedName>
        <fullName evidence="1">CHK kinase-like domain-containing protein</fullName>
    </recommendedName>
</protein>
<feature type="domain" description="CHK kinase-like" evidence="1">
    <location>
        <begin position="120"/>
        <end position="296"/>
    </location>
</feature>
<dbReference type="AlphaFoldDB" id="A0AAV8VGD3"/>
<name>A0AAV8VGD3_9CUCU</name>
<feature type="domain" description="CHK kinase-like" evidence="1">
    <location>
        <begin position="489"/>
        <end position="681"/>
    </location>
</feature>
<dbReference type="Gene3D" id="3.90.1200.10">
    <property type="match status" value="2"/>
</dbReference>
<dbReference type="Pfam" id="PF02958">
    <property type="entry name" value="EcKL"/>
    <property type="match status" value="2"/>
</dbReference>
<accession>A0AAV8VGD3</accession>
<dbReference type="InterPro" id="IPR015897">
    <property type="entry name" value="CHK_kinase-like"/>
</dbReference>
<dbReference type="SUPFAM" id="SSF56112">
    <property type="entry name" value="Protein kinase-like (PK-like)"/>
    <property type="match status" value="2"/>
</dbReference>
<dbReference type="InterPro" id="IPR004119">
    <property type="entry name" value="EcKL"/>
</dbReference>
<evidence type="ECO:0000259" key="1">
    <source>
        <dbReference type="SMART" id="SM00587"/>
    </source>
</evidence>
<gene>
    <name evidence="2" type="ORF">NQ315_017185</name>
</gene>
<keyword evidence="3" id="KW-1185">Reference proteome</keyword>
<organism evidence="2 3">
    <name type="scientific">Exocentrus adspersus</name>
    <dbReference type="NCBI Taxonomy" id="1586481"/>
    <lineage>
        <taxon>Eukaryota</taxon>
        <taxon>Metazoa</taxon>
        <taxon>Ecdysozoa</taxon>
        <taxon>Arthropoda</taxon>
        <taxon>Hexapoda</taxon>
        <taxon>Insecta</taxon>
        <taxon>Pterygota</taxon>
        <taxon>Neoptera</taxon>
        <taxon>Endopterygota</taxon>
        <taxon>Coleoptera</taxon>
        <taxon>Polyphaga</taxon>
        <taxon>Cucujiformia</taxon>
        <taxon>Chrysomeloidea</taxon>
        <taxon>Cerambycidae</taxon>
        <taxon>Lamiinae</taxon>
        <taxon>Acanthocinini</taxon>
        <taxon>Exocentrus</taxon>
    </lineage>
</organism>
<dbReference type="PANTHER" id="PTHR11012">
    <property type="entry name" value="PROTEIN KINASE-LIKE DOMAIN-CONTAINING"/>
    <property type="match status" value="1"/>
</dbReference>
<dbReference type="SMART" id="SM00587">
    <property type="entry name" value="CHK"/>
    <property type="match status" value="2"/>
</dbReference>
<proteinExistence type="predicted"/>